<proteinExistence type="predicted"/>
<name>A0ABP1CMG8_9APHY</name>
<keyword evidence="3" id="KW-1185">Reference proteome</keyword>
<dbReference type="Proteomes" id="UP001497453">
    <property type="component" value="Chromosome 1"/>
</dbReference>
<organism evidence="2 3">
    <name type="scientific">Somion occarium</name>
    <dbReference type="NCBI Taxonomy" id="3059160"/>
    <lineage>
        <taxon>Eukaryota</taxon>
        <taxon>Fungi</taxon>
        <taxon>Dikarya</taxon>
        <taxon>Basidiomycota</taxon>
        <taxon>Agaricomycotina</taxon>
        <taxon>Agaricomycetes</taxon>
        <taxon>Polyporales</taxon>
        <taxon>Cerrenaceae</taxon>
        <taxon>Somion</taxon>
    </lineage>
</organism>
<reference evidence="3" key="1">
    <citation type="submission" date="2024-04" db="EMBL/GenBank/DDBJ databases">
        <authorList>
            <person name="Shaw F."/>
            <person name="Minotto A."/>
        </authorList>
    </citation>
    <scope>NUCLEOTIDE SEQUENCE [LARGE SCALE GENOMIC DNA]</scope>
</reference>
<keyword evidence="1" id="KW-0812">Transmembrane</keyword>
<feature type="transmembrane region" description="Helical" evidence="1">
    <location>
        <begin position="460"/>
        <end position="482"/>
    </location>
</feature>
<evidence type="ECO:0000256" key="1">
    <source>
        <dbReference type="SAM" id="Phobius"/>
    </source>
</evidence>
<feature type="transmembrane region" description="Helical" evidence="1">
    <location>
        <begin position="427"/>
        <end position="454"/>
    </location>
</feature>
<gene>
    <name evidence="2" type="ORF">GFSPODELE1_LOCUS886</name>
</gene>
<evidence type="ECO:0000313" key="3">
    <source>
        <dbReference type="Proteomes" id="UP001497453"/>
    </source>
</evidence>
<evidence type="ECO:0000313" key="2">
    <source>
        <dbReference type="EMBL" id="CAL1695754.1"/>
    </source>
</evidence>
<keyword evidence="1" id="KW-1133">Transmembrane helix</keyword>
<dbReference type="EMBL" id="OZ037944">
    <property type="protein sequence ID" value="CAL1695754.1"/>
    <property type="molecule type" value="Genomic_DNA"/>
</dbReference>
<sequence>MCQLRRTAQILSPFAASDLMCWSTKEASEDLAVSVRLPSAPEILRQSTAVQNSRYDQDSVVYPSAIRVPSVLYALTPILSQPMEWTAHVHPEGARYYVHNVLGIVTNAPLHIPSLYDRLCIAIAEVGGIIAELQCSLPHDYEVHLQLDYASNRCDYYAIDHDKQREFWFMDSNSDELKLPAVTSLTHLEHTLQEHYWTHVEFYPHRPVAKHLRQELLSVLRHAQADHLTSDSSTFPFDAKQCATFIKLINLSDEACENSYMTSVIARIWTTVCLHRFQNYYGEDYARLCRDQRCLEASSIQPTFLMRACFIGLFNMPNSFKADLDGLFIDNLLHIIHWRTFSNMLRTSWKTSCIESVSLIIINGILLGLSRTYLSSYTCLASLVLSAGSLYTSFNLLEQYSGAETYTASIVADHLDKLKQTVGFDALAALFALPKALVGWSIIFLCTGIIGIVFETIGLWVAILPTIAIALGATIYVLHLVISCIHTMFDHTQEHSSEV</sequence>
<accession>A0ABP1CMG8</accession>
<protein>
    <submittedName>
        <fullName evidence="2">Uncharacterized protein</fullName>
    </submittedName>
</protein>
<keyword evidence="1" id="KW-0472">Membrane</keyword>